<dbReference type="GO" id="GO:0016874">
    <property type="term" value="F:ligase activity"/>
    <property type="evidence" value="ECO:0007669"/>
    <property type="project" value="UniProtKB-KW"/>
</dbReference>
<dbReference type="InterPro" id="IPR008988">
    <property type="entry name" value="Transcriptional_repressor_C"/>
</dbReference>
<feature type="domain" description="BPL/LPL catalytic" evidence="7">
    <location>
        <begin position="30"/>
        <end position="219"/>
    </location>
</feature>
<keyword evidence="3" id="KW-0067">ATP-binding</keyword>
<sequence>MSNEPNPQPAATPPTSHAATAGLRAPLDASALRRVMDDAQMGELFTSEQTGSTNDDLAARAARAALANLSVEITEEQVQGHGRLGRSWQAPARSALAASIYFRPVAGFDQSGLAWLSMLCATAMVQTLRQDASLAAGLKWPNDVVAGGKKVCGLLAQLVMTDAGPVVVVGAGLNVSLTAGELPVETASSLELLGSQTLDRTLLLGGYLRRVAHLFRAFERVGGNASAHAGYGLEPASASTGTAQGQETAATLRELVRSVMVTIGHQVDAHLPNGNVLSGTAVDLDTEGSLTVREPSGTLHNVLAGDVYHLRRSDGSYA</sequence>
<dbReference type="EMBL" id="BAABLK010000027">
    <property type="protein sequence ID" value="GAA5227094.1"/>
    <property type="molecule type" value="Genomic_DNA"/>
</dbReference>
<dbReference type="SUPFAM" id="SSF50037">
    <property type="entry name" value="C-terminal domain of transcriptional repressors"/>
    <property type="match status" value="1"/>
</dbReference>
<proteinExistence type="predicted"/>
<evidence type="ECO:0000313" key="9">
    <source>
        <dbReference type="Proteomes" id="UP001501257"/>
    </source>
</evidence>
<keyword evidence="4" id="KW-0092">Biotin</keyword>
<comment type="caution">
    <text evidence="8">The sequence shown here is derived from an EMBL/GenBank/DDBJ whole genome shotgun (WGS) entry which is preliminary data.</text>
</comment>
<evidence type="ECO:0000259" key="7">
    <source>
        <dbReference type="PROSITE" id="PS51733"/>
    </source>
</evidence>
<evidence type="ECO:0000256" key="1">
    <source>
        <dbReference type="ARBA" id="ARBA00022598"/>
    </source>
</evidence>
<dbReference type="NCBIfam" id="TIGR00121">
    <property type="entry name" value="birA_ligase"/>
    <property type="match status" value="1"/>
</dbReference>
<dbReference type="Gene3D" id="3.30.930.10">
    <property type="entry name" value="Bira Bifunctional Protein, Domain 2"/>
    <property type="match status" value="1"/>
</dbReference>
<evidence type="ECO:0000256" key="2">
    <source>
        <dbReference type="ARBA" id="ARBA00022741"/>
    </source>
</evidence>
<dbReference type="Gene3D" id="2.30.30.100">
    <property type="match status" value="1"/>
</dbReference>
<feature type="compositionally biased region" description="Pro residues" evidence="6">
    <location>
        <begin position="1"/>
        <end position="12"/>
    </location>
</feature>
<evidence type="ECO:0000256" key="3">
    <source>
        <dbReference type="ARBA" id="ARBA00022840"/>
    </source>
</evidence>
<evidence type="ECO:0000256" key="6">
    <source>
        <dbReference type="SAM" id="MobiDB-lite"/>
    </source>
</evidence>
<dbReference type="InterPro" id="IPR003142">
    <property type="entry name" value="BPL_C"/>
</dbReference>
<dbReference type="InterPro" id="IPR004408">
    <property type="entry name" value="Biotin_CoA_COase_ligase"/>
</dbReference>
<dbReference type="Pfam" id="PF02237">
    <property type="entry name" value="BPL_C"/>
    <property type="match status" value="1"/>
</dbReference>
<dbReference type="Proteomes" id="UP001501257">
    <property type="component" value="Unassembled WGS sequence"/>
</dbReference>
<dbReference type="Pfam" id="PF03099">
    <property type="entry name" value="BPL_LplA_LipB"/>
    <property type="match status" value="1"/>
</dbReference>
<dbReference type="InterPro" id="IPR004143">
    <property type="entry name" value="BPL_LPL_catalytic"/>
</dbReference>
<feature type="region of interest" description="Disordered" evidence="6">
    <location>
        <begin position="1"/>
        <end position="21"/>
    </location>
</feature>
<organism evidence="8 9">
    <name type="scientific">Paeniglutamicibacter antarcticus</name>
    <dbReference type="NCBI Taxonomy" id="494023"/>
    <lineage>
        <taxon>Bacteria</taxon>
        <taxon>Bacillati</taxon>
        <taxon>Actinomycetota</taxon>
        <taxon>Actinomycetes</taxon>
        <taxon>Micrococcales</taxon>
        <taxon>Micrococcaceae</taxon>
        <taxon>Paeniglutamicibacter</taxon>
    </lineage>
</organism>
<dbReference type="RefSeq" id="WP_210101656.1">
    <property type="nucleotide sequence ID" value="NZ_BAABLK010000027.1"/>
</dbReference>
<dbReference type="SUPFAM" id="SSF55681">
    <property type="entry name" value="Class II aaRS and biotin synthetases"/>
    <property type="match status" value="1"/>
</dbReference>
<accession>A0ABP9TPQ8</accession>
<keyword evidence="2" id="KW-0547">Nucleotide-binding</keyword>
<name>A0ABP9TPQ8_9MICC</name>
<gene>
    <name evidence="8" type="ORF">GCM10025778_16270</name>
</gene>
<evidence type="ECO:0000256" key="4">
    <source>
        <dbReference type="ARBA" id="ARBA00023267"/>
    </source>
</evidence>
<dbReference type="PANTHER" id="PTHR12835">
    <property type="entry name" value="BIOTIN PROTEIN LIGASE"/>
    <property type="match status" value="1"/>
</dbReference>
<keyword evidence="9" id="KW-1185">Reference proteome</keyword>
<dbReference type="InterPro" id="IPR045864">
    <property type="entry name" value="aa-tRNA-synth_II/BPL/LPL"/>
</dbReference>
<dbReference type="CDD" id="cd16442">
    <property type="entry name" value="BPL"/>
    <property type="match status" value="1"/>
</dbReference>
<dbReference type="PANTHER" id="PTHR12835:SF5">
    <property type="entry name" value="BIOTIN--PROTEIN LIGASE"/>
    <property type="match status" value="1"/>
</dbReference>
<reference evidence="9" key="1">
    <citation type="journal article" date="2019" name="Int. J. Syst. Evol. Microbiol.">
        <title>The Global Catalogue of Microorganisms (GCM) 10K type strain sequencing project: providing services to taxonomists for standard genome sequencing and annotation.</title>
        <authorList>
            <consortium name="The Broad Institute Genomics Platform"/>
            <consortium name="The Broad Institute Genome Sequencing Center for Infectious Disease"/>
            <person name="Wu L."/>
            <person name="Ma J."/>
        </authorList>
    </citation>
    <scope>NUCLEOTIDE SEQUENCE [LARGE SCALE GENOMIC DNA]</scope>
    <source>
        <strain evidence="9">JCM 18952</strain>
    </source>
</reference>
<evidence type="ECO:0000256" key="5">
    <source>
        <dbReference type="ARBA" id="ARBA00024227"/>
    </source>
</evidence>
<dbReference type="EC" id="6.3.4.15" evidence="5"/>
<protein>
    <recommendedName>
        <fullName evidence="5">biotin--[biotin carboxyl-carrier protein] ligase</fullName>
        <ecNumber evidence="5">6.3.4.15</ecNumber>
    </recommendedName>
</protein>
<dbReference type="PROSITE" id="PS51733">
    <property type="entry name" value="BPL_LPL_CATALYTIC"/>
    <property type="match status" value="1"/>
</dbReference>
<keyword evidence="1 8" id="KW-0436">Ligase</keyword>
<evidence type="ECO:0000313" key="8">
    <source>
        <dbReference type="EMBL" id="GAA5227094.1"/>
    </source>
</evidence>